<dbReference type="AlphaFoldDB" id="A0A2M9G4Z0"/>
<evidence type="ECO:0000256" key="5">
    <source>
        <dbReference type="ARBA" id="ARBA00022679"/>
    </source>
</evidence>
<comment type="catalytic activity">
    <reaction evidence="15 18">
        <text>alpha-D-glucosamine 1-phosphate + acetyl-CoA = N-acetyl-alpha-D-glucosamine 1-phosphate + CoA + H(+)</text>
        <dbReference type="Rhea" id="RHEA:13725"/>
        <dbReference type="ChEBI" id="CHEBI:15378"/>
        <dbReference type="ChEBI" id="CHEBI:57287"/>
        <dbReference type="ChEBI" id="CHEBI:57288"/>
        <dbReference type="ChEBI" id="CHEBI:57776"/>
        <dbReference type="ChEBI" id="CHEBI:58516"/>
        <dbReference type="EC" id="2.3.1.157"/>
    </reaction>
</comment>
<evidence type="ECO:0000256" key="2">
    <source>
        <dbReference type="ARBA" id="ARBA00007707"/>
    </source>
</evidence>
<feature type="binding site" evidence="18">
    <location>
        <position position="25"/>
    </location>
    <ligand>
        <name>UDP-N-acetyl-alpha-D-glucosamine</name>
        <dbReference type="ChEBI" id="CHEBI:57705"/>
    </ligand>
</feature>
<dbReference type="GO" id="GO:0019134">
    <property type="term" value="F:glucosamine-1-phosphate N-acetyltransferase activity"/>
    <property type="evidence" value="ECO:0007669"/>
    <property type="project" value="UniProtKB-UniRule"/>
</dbReference>
<dbReference type="OrthoDB" id="9775031at2"/>
<evidence type="ECO:0000256" key="9">
    <source>
        <dbReference type="ARBA" id="ARBA00022842"/>
    </source>
</evidence>
<organism evidence="20 21">
    <name type="scientific">Minwuia thermotolerans</name>
    <dbReference type="NCBI Taxonomy" id="2056226"/>
    <lineage>
        <taxon>Bacteria</taxon>
        <taxon>Pseudomonadati</taxon>
        <taxon>Pseudomonadota</taxon>
        <taxon>Alphaproteobacteria</taxon>
        <taxon>Minwuiales</taxon>
        <taxon>Minwuiaceae</taxon>
        <taxon>Minwuia</taxon>
    </lineage>
</organism>
<dbReference type="NCBIfam" id="NF010933">
    <property type="entry name" value="PRK14353.1"/>
    <property type="match status" value="1"/>
</dbReference>
<feature type="region of interest" description="Linker" evidence="18">
    <location>
        <begin position="232"/>
        <end position="252"/>
    </location>
</feature>
<keyword evidence="8 18" id="KW-0677">Repeat</keyword>
<dbReference type="UniPathway" id="UPA00973"/>
<comment type="subunit">
    <text evidence="18">Homotrimer.</text>
</comment>
<feature type="binding site" evidence="18">
    <location>
        <position position="74"/>
    </location>
    <ligand>
        <name>UDP-N-acetyl-alpha-D-glucosamine</name>
        <dbReference type="ChEBI" id="CHEBI:57705"/>
    </ligand>
</feature>
<feature type="binding site" evidence="18">
    <location>
        <position position="390"/>
    </location>
    <ligand>
        <name>acetyl-CoA</name>
        <dbReference type="ChEBI" id="CHEBI:57288"/>
    </ligand>
</feature>
<keyword evidence="7 18" id="KW-0479">Metal-binding</keyword>
<keyword evidence="6 18" id="KW-0548">Nucleotidyltransferase</keyword>
<evidence type="ECO:0000313" key="21">
    <source>
        <dbReference type="Proteomes" id="UP000229498"/>
    </source>
</evidence>
<comment type="catalytic activity">
    <reaction evidence="16 18">
        <text>N-acetyl-alpha-D-glucosamine 1-phosphate + UTP + H(+) = UDP-N-acetyl-alpha-D-glucosamine + diphosphate</text>
        <dbReference type="Rhea" id="RHEA:13509"/>
        <dbReference type="ChEBI" id="CHEBI:15378"/>
        <dbReference type="ChEBI" id="CHEBI:33019"/>
        <dbReference type="ChEBI" id="CHEBI:46398"/>
        <dbReference type="ChEBI" id="CHEBI:57705"/>
        <dbReference type="ChEBI" id="CHEBI:57776"/>
        <dbReference type="EC" id="2.7.7.23"/>
    </reaction>
</comment>
<feature type="binding site" evidence="18">
    <location>
        <position position="425"/>
    </location>
    <ligand>
        <name>acetyl-CoA</name>
        <dbReference type="ChEBI" id="CHEBI:57288"/>
    </ligand>
</feature>
<name>A0A2M9G4Z0_9PROT</name>
<evidence type="ECO:0000256" key="13">
    <source>
        <dbReference type="ARBA" id="ARBA00023315"/>
    </source>
</evidence>
<evidence type="ECO:0000256" key="1">
    <source>
        <dbReference type="ARBA" id="ARBA00004496"/>
    </source>
</evidence>
<dbReference type="PANTHER" id="PTHR43584">
    <property type="entry name" value="NUCLEOTIDYL TRANSFERASE"/>
    <property type="match status" value="1"/>
</dbReference>
<comment type="cofactor">
    <cofactor evidence="18">
        <name>Mg(2+)</name>
        <dbReference type="ChEBI" id="CHEBI:18420"/>
    </cofactor>
    <text evidence="18">Binds 1 Mg(2+) ion per subunit.</text>
</comment>
<feature type="region of interest" description="Pyrophosphorylase" evidence="18">
    <location>
        <begin position="1"/>
        <end position="231"/>
    </location>
</feature>
<feature type="binding site" evidence="18">
    <location>
        <position position="157"/>
    </location>
    <ligand>
        <name>UDP-N-acetyl-alpha-D-glucosamine</name>
        <dbReference type="ChEBI" id="CHEBI:57705"/>
    </ligand>
</feature>
<comment type="similarity">
    <text evidence="2 18">In the C-terminal section; belongs to the transferase hexapeptide repeat family.</text>
</comment>
<keyword evidence="12 18" id="KW-0511">Multifunctional enzyme</keyword>
<comment type="similarity">
    <text evidence="3 18">In the N-terminal section; belongs to the N-acetylglucosamine-1-phosphate uridyltransferase family.</text>
</comment>
<dbReference type="GO" id="GO:0009245">
    <property type="term" value="P:lipid A biosynthetic process"/>
    <property type="evidence" value="ECO:0007669"/>
    <property type="project" value="UniProtKB-UniRule"/>
</dbReference>
<feature type="binding site" evidence="18">
    <location>
        <begin position="371"/>
        <end position="372"/>
    </location>
    <ligand>
        <name>acetyl-CoA</name>
        <dbReference type="ChEBI" id="CHEBI:57288"/>
    </ligand>
</feature>
<dbReference type="InterPro" id="IPR018357">
    <property type="entry name" value="Hexapep_transf_CS"/>
</dbReference>
<feature type="binding site" evidence="18">
    <location>
        <position position="318"/>
    </location>
    <ligand>
        <name>UDP-N-acetyl-alpha-D-glucosamine</name>
        <dbReference type="ChEBI" id="CHEBI:57705"/>
    </ligand>
</feature>
<evidence type="ECO:0000256" key="18">
    <source>
        <dbReference type="HAMAP-Rule" id="MF_01631"/>
    </source>
</evidence>
<evidence type="ECO:0000256" key="10">
    <source>
        <dbReference type="ARBA" id="ARBA00022960"/>
    </source>
</evidence>
<dbReference type="EMBL" id="PHIG01000018">
    <property type="protein sequence ID" value="PJK30787.1"/>
    <property type="molecule type" value="Genomic_DNA"/>
</dbReference>
<dbReference type="PANTHER" id="PTHR43584:SF3">
    <property type="entry name" value="BIFUNCTIONAL PROTEIN GLMU"/>
    <property type="match status" value="1"/>
</dbReference>
<comment type="pathway">
    <text evidence="18">Nucleotide-sugar biosynthesis; UDP-N-acetyl-alpha-D-glucosamine biosynthesis; UDP-N-acetyl-alpha-D-glucosamine from N-acetyl-alpha-D-glucosamine 1-phosphate: step 1/1.</text>
</comment>
<dbReference type="Proteomes" id="UP000229498">
    <property type="component" value="Unassembled WGS sequence"/>
</dbReference>
<feature type="binding site" evidence="18">
    <location>
        <position position="172"/>
    </location>
    <ligand>
        <name>UDP-N-acetyl-alpha-D-glucosamine</name>
        <dbReference type="ChEBI" id="CHEBI:57705"/>
    </ligand>
</feature>
<keyword evidence="13 18" id="KW-0012">Acyltransferase</keyword>
<dbReference type="InterPro" id="IPR050065">
    <property type="entry name" value="GlmU-like"/>
</dbReference>
<dbReference type="InterPro" id="IPR029044">
    <property type="entry name" value="Nucleotide-diphossugar_trans"/>
</dbReference>
<protein>
    <recommendedName>
        <fullName evidence="18">Bifunctional protein GlmU</fullName>
    </recommendedName>
    <domain>
        <recommendedName>
            <fullName evidence="18">UDP-N-acetylglucosamine pyrophosphorylase</fullName>
            <ecNumber evidence="18">2.7.7.23</ecNumber>
        </recommendedName>
        <alternativeName>
            <fullName evidence="18">N-acetylglucosamine-1-phosphate uridyltransferase</fullName>
        </alternativeName>
    </domain>
    <domain>
        <recommendedName>
            <fullName evidence="18">Glucosamine-1-phosphate N-acetyltransferase</fullName>
            <ecNumber evidence="18">2.3.1.157</ecNumber>
        </recommendedName>
    </domain>
</protein>
<dbReference type="InterPro" id="IPR025877">
    <property type="entry name" value="MobA-like_NTP_Trfase"/>
</dbReference>
<dbReference type="NCBIfam" id="TIGR01173">
    <property type="entry name" value="glmU"/>
    <property type="match status" value="1"/>
</dbReference>
<evidence type="ECO:0000256" key="4">
    <source>
        <dbReference type="ARBA" id="ARBA00022490"/>
    </source>
</evidence>
<keyword evidence="21" id="KW-1185">Reference proteome</keyword>
<evidence type="ECO:0000256" key="17">
    <source>
        <dbReference type="ARBA" id="ARBA00049628"/>
    </source>
</evidence>
<evidence type="ECO:0000256" key="11">
    <source>
        <dbReference type="ARBA" id="ARBA00022984"/>
    </source>
</evidence>
<keyword evidence="14 18" id="KW-0961">Cell wall biogenesis/degradation</keyword>
<evidence type="ECO:0000313" key="20">
    <source>
        <dbReference type="EMBL" id="PJK30787.1"/>
    </source>
</evidence>
<evidence type="ECO:0000259" key="19">
    <source>
        <dbReference type="Pfam" id="PF12804"/>
    </source>
</evidence>
<reference evidence="20 21" key="1">
    <citation type="submission" date="2017-11" db="EMBL/GenBank/DDBJ databases">
        <title>Draft genome sequence of Rhizobiales bacterium SY3-13.</title>
        <authorList>
            <person name="Sun C."/>
        </authorList>
    </citation>
    <scope>NUCLEOTIDE SEQUENCE [LARGE SCALE GENOMIC DNA]</scope>
    <source>
        <strain evidence="20 21">SY3-13</strain>
    </source>
</reference>
<comment type="function">
    <text evidence="17 18">Catalyzes the last two sequential reactions in the de novo biosynthetic pathway for UDP-N-acetylglucosamine (UDP-GlcNAc). The C-terminal domain catalyzes the transfer of acetyl group from acetyl coenzyme A to glucosamine-1-phosphate (GlcN-1-P) to produce N-acetylglucosamine-1-phosphate (GlcNAc-1-P), which is converted into UDP-GlcNAc by the transfer of uridine 5-monophosphate (from uridine 5-triphosphate), a reaction catalyzed by the N-terminal domain.</text>
</comment>
<dbReference type="GO" id="GO:0005737">
    <property type="term" value="C:cytoplasm"/>
    <property type="evidence" value="ECO:0007669"/>
    <property type="project" value="UniProtKB-SubCell"/>
</dbReference>
<feature type="binding site" evidence="18">
    <location>
        <position position="142"/>
    </location>
    <ligand>
        <name>UDP-N-acetyl-alpha-D-glucosamine</name>
        <dbReference type="ChEBI" id="CHEBI:57705"/>
    </ligand>
</feature>
<dbReference type="SUPFAM" id="SSF51161">
    <property type="entry name" value="Trimeric LpxA-like enzymes"/>
    <property type="match status" value="1"/>
</dbReference>
<feature type="binding site" evidence="18">
    <location>
        <position position="336"/>
    </location>
    <ligand>
        <name>UDP-N-acetyl-alpha-D-glucosamine</name>
        <dbReference type="ChEBI" id="CHEBI:57705"/>
    </ligand>
</feature>
<feature type="region of interest" description="N-acetyltransferase" evidence="18">
    <location>
        <begin position="253"/>
        <end position="451"/>
    </location>
</feature>
<dbReference type="PROSITE" id="PS00101">
    <property type="entry name" value="HEXAPEP_TRANSFERASES"/>
    <property type="match status" value="1"/>
</dbReference>
<dbReference type="GO" id="GO:0071555">
    <property type="term" value="P:cell wall organization"/>
    <property type="evidence" value="ECO:0007669"/>
    <property type="project" value="UniProtKB-KW"/>
</dbReference>
<dbReference type="GO" id="GO:0006048">
    <property type="term" value="P:UDP-N-acetylglucosamine biosynthetic process"/>
    <property type="evidence" value="ECO:0007669"/>
    <property type="project" value="UniProtKB-UniPathway"/>
</dbReference>
<dbReference type="CDD" id="cd03353">
    <property type="entry name" value="LbH_GlmU_C"/>
    <property type="match status" value="1"/>
</dbReference>
<dbReference type="CDD" id="cd02540">
    <property type="entry name" value="GT2_GlmU_N_bac"/>
    <property type="match status" value="1"/>
</dbReference>
<feature type="domain" description="MobA-like NTP transferase" evidence="19">
    <location>
        <begin position="8"/>
        <end position="143"/>
    </location>
</feature>
<dbReference type="Gene3D" id="3.90.550.10">
    <property type="entry name" value="Spore Coat Polysaccharide Biosynthesis Protein SpsA, Chain A"/>
    <property type="match status" value="1"/>
</dbReference>
<dbReference type="GO" id="GO:0003977">
    <property type="term" value="F:UDP-N-acetylglucosamine diphosphorylase activity"/>
    <property type="evidence" value="ECO:0007669"/>
    <property type="project" value="UniProtKB-UniRule"/>
</dbReference>
<comment type="subcellular location">
    <subcellularLocation>
        <location evidence="1 18">Cytoplasm</location>
    </subcellularLocation>
</comment>
<dbReference type="EC" id="2.7.7.23" evidence="18"/>
<evidence type="ECO:0000256" key="14">
    <source>
        <dbReference type="ARBA" id="ARBA00023316"/>
    </source>
</evidence>
<dbReference type="Pfam" id="PF00132">
    <property type="entry name" value="Hexapep"/>
    <property type="match status" value="2"/>
</dbReference>
<dbReference type="SUPFAM" id="SSF53448">
    <property type="entry name" value="Nucleotide-diphospho-sugar transferases"/>
    <property type="match status" value="1"/>
</dbReference>
<keyword evidence="11 18" id="KW-0573">Peptidoglycan synthesis</keyword>
<dbReference type="EC" id="2.3.1.157" evidence="18"/>
<keyword evidence="9 18" id="KW-0460">Magnesium</keyword>
<dbReference type="InterPro" id="IPR038009">
    <property type="entry name" value="GlmU_C_LbH"/>
</dbReference>
<dbReference type="GO" id="GO:0000902">
    <property type="term" value="P:cell morphogenesis"/>
    <property type="evidence" value="ECO:0007669"/>
    <property type="project" value="UniProtKB-UniRule"/>
</dbReference>
<sequence>MTQRAVAAVILAAGMGTRMKSALPKVLHPVAGRPMINRIIDTLAPLAPERTVVVTAPDHDAVRAAVAPAKTAVQQPALGTAHAVLAAREHLEGFDGIILVMFGDTPLLTEETMRAMAGAMEGPADPAVAVLGFRPEDPAAYGRLVTSGDGALEAIVEFRDCDEAQRRIGFCNAGIMGLDGRVALALLDRIGNDNAKGEYYLTDIVALARAEGRACVTVEGDAEEVMGVDDRLRLAAAERVAQRRLRNDAMANGATLIDPETVHFCWDTRLGRDVTVEPHVVFGPGVTVGDDVHIKAFSHLEGADVHATAEIGPYARLRPGAEIQAAARIGNFVEVKKAVIEAGAKVNHLSYIGDARVGRQANVGAGTITCNYDGFDKHHTHIGAGAFIGSNSALVAPVRIGDGAIVGAGSTIAEDVADDDLAFTRAPQTAKSGWAAGFRAGRQDRKNKNAK</sequence>
<evidence type="ECO:0000256" key="6">
    <source>
        <dbReference type="ARBA" id="ARBA00022695"/>
    </source>
</evidence>
<dbReference type="HAMAP" id="MF_01631">
    <property type="entry name" value="GlmU"/>
    <property type="match status" value="1"/>
</dbReference>
<feature type="active site" description="Proton acceptor" evidence="18">
    <location>
        <position position="348"/>
    </location>
</feature>
<dbReference type="GO" id="GO:0016020">
    <property type="term" value="C:membrane"/>
    <property type="evidence" value="ECO:0007669"/>
    <property type="project" value="GOC"/>
</dbReference>
<evidence type="ECO:0000256" key="12">
    <source>
        <dbReference type="ARBA" id="ARBA00023268"/>
    </source>
</evidence>
<feature type="binding site" evidence="18">
    <location>
        <position position="351"/>
    </location>
    <ligand>
        <name>UDP-N-acetyl-alpha-D-glucosamine</name>
        <dbReference type="ChEBI" id="CHEBI:57705"/>
    </ligand>
</feature>
<evidence type="ECO:0000256" key="3">
    <source>
        <dbReference type="ARBA" id="ARBA00007947"/>
    </source>
</evidence>
<evidence type="ECO:0000256" key="8">
    <source>
        <dbReference type="ARBA" id="ARBA00022737"/>
    </source>
</evidence>
<comment type="caution">
    <text evidence="18">Lacks conserved residue(s) required for the propagation of feature annotation.</text>
</comment>
<dbReference type="Pfam" id="PF12804">
    <property type="entry name" value="NTP_transf_3"/>
    <property type="match status" value="1"/>
</dbReference>
<feature type="binding site" evidence="18">
    <location>
        <position position="365"/>
    </location>
    <ligand>
        <name>acetyl-CoA</name>
        <dbReference type="ChEBI" id="CHEBI:57288"/>
    </ligand>
</feature>
<comment type="pathway">
    <text evidence="18">Bacterial outer membrane biogenesis; LPS lipid A biosynthesis.</text>
</comment>
<dbReference type="Gene3D" id="2.160.10.10">
    <property type="entry name" value="Hexapeptide repeat proteins"/>
    <property type="match status" value="1"/>
</dbReference>
<keyword evidence="4 18" id="KW-0963">Cytoplasm</keyword>
<comment type="caution">
    <text evidence="20">The sequence shown here is derived from an EMBL/GenBank/DDBJ whole genome shotgun (WGS) entry which is preliminary data.</text>
</comment>
<feature type="binding site" evidence="18">
    <location>
        <position position="104"/>
    </location>
    <ligand>
        <name>Mg(2+)</name>
        <dbReference type="ChEBI" id="CHEBI:18420"/>
    </ligand>
</feature>
<gene>
    <name evidence="18 20" type="primary">glmU</name>
    <name evidence="20" type="ORF">CVT23_05310</name>
</gene>
<dbReference type="InterPro" id="IPR005882">
    <property type="entry name" value="Bifunctional_GlmU"/>
</dbReference>
<dbReference type="UniPathway" id="UPA00113">
    <property type="reaction ID" value="UER00532"/>
</dbReference>
<feature type="binding site" evidence="18">
    <location>
        <begin position="79"/>
        <end position="80"/>
    </location>
    <ligand>
        <name>UDP-N-acetyl-alpha-D-glucosamine</name>
        <dbReference type="ChEBI" id="CHEBI:57705"/>
    </ligand>
</feature>
<comment type="pathway">
    <text evidence="18">Nucleotide-sugar biosynthesis; UDP-N-acetyl-alpha-D-glucosamine biosynthesis; N-acetyl-alpha-D-glucosamine 1-phosphate from alpha-D-glucosamine 6-phosphate (route II): step 2/2.</text>
</comment>
<feature type="binding site" evidence="18">
    <location>
        <begin position="11"/>
        <end position="14"/>
    </location>
    <ligand>
        <name>UDP-N-acetyl-alpha-D-glucosamine</name>
        <dbReference type="ChEBI" id="CHEBI:57705"/>
    </ligand>
</feature>
<dbReference type="InterPro" id="IPR001451">
    <property type="entry name" value="Hexapep"/>
</dbReference>
<keyword evidence="10 18" id="KW-0133">Cell shape</keyword>
<feature type="binding site" evidence="18">
    <location>
        <position position="362"/>
    </location>
    <ligand>
        <name>UDP-N-acetyl-alpha-D-glucosamine</name>
        <dbReference type="ChEBI" id="CHEBI:57705"/>
    </ligand>
</feature>
<keyword evidence="5 18" id="KW-0808">Transferase</keyword>
<evidence type="ECO:0000256" key="16">
    <source>
        <dbReference type="ARBA" id="ARBA00048493"/>
    </source>
</evidence>
<dbReference type="GO" id="GO:0000287">
    <property type="term" value="F:magnesium ion binding"/>
    <property type="evidence" value="ECO:0007669"/>
    <property type="project" value="UniProtKB-UniRule"/>
</dbReference>
<proteinExistence type="inferred from homology"/>
<dbReference type="RefSeq" id="WP_109794259.1">
    <property type="nucleotide sequence ID" value="NZ_PHIG01000018.1"/>
</dbReference>
<dbReference type="GO" id="GO:0008360">
    <property type="term" value="P:regulation of cell shape"/>
    <property type="evidence" value="ECO:0007669"/>
    <property type="project" value="UniProtKB-KW"/>
</dbReference>
<accession>A0A2M9G4Z0</accession>
<evidence type="ECO:0000256" key="7">
    <source>
        <dbReference type="ARBA" id="ARBA00022723"/>
    </source>
</evidence>
<evidence type="ECO:0000256" key="15">
    <source>
        <dbReference type="ARBA" id="ARBA00048247"/>
    </source>
</evidence>
<dbReference type="GO" id="GO:0009252">
    <property type="term" value="P:peptidoglycan biosynthetic process"/>
    <property type="evidence" value="ECO:0007669"/>
    <property type="project" value="UniProtKB-UniRule"/>
</dbReference>
<dbReference type="InterPro" id="IPR011004">
    <property type="entry name" value="Trimer_LpxA-like_sf"/>
</dbReference>
<feature type="binding site" evidence="18">
    <location>
        <position position="408"/>
    </location>
    <ligand>
        <name>acetyl-CoA</name>
        <dbReference type="ChEBI" id="CHEBI:57288"/>
    </ligand>
</feature>